<reference evidence="2" key="1">
    <citation type="submission" date="2018-05" db="EMBL/GenBank/DDBJ databases">
        <authorList>
            <person name="Lanie J.A."/>
            <person name="Ng W.-L."/>
            <person name="Kazmierczak K.M."/>
            <person name="Andrzejewski T.M."/>
            <person name="Davidsen T.M."/>
            <person name="Wayne K.J."/>
            <person name="Tettelin H."/>
            <person name="Glass J.I."/>
            <person name="Rusch D."/>
            <person name="Podicherti R."/>
            <person name="Tsui H.-C.T."/>
            <person name="Winkler M.E."/>
        </authorList>
    </citation>
    <scope>NUCLEOTIDE SEQUENCE</scope>
</reference>
<dbReference type="Gene3D" id="2.60.120.10">
    <property type="entry name" value="Jelly Rolls"/>
    <property type="match status" value="1"/>
</dbReference>
<gene>
    <name evidence="2" type="ORF">METZ01_LOCUS232486</name>
</gene>
<evidence type="ECO:0000313" key="2">
    <source>
        <dbReference type="EMBL" id="SVB79632.1"/>
    </source>
</evidence>
<dbReference type="InterPro" id="IPR013096">
    <property type="entry name" value="Cupin_2"/>
</dbReference>
<organism evidence="2">
    <name type="scientific">marine metagenome</name>
    <dbReference type="NCBI Taxonomy" id="408172"/>
    <lineage>
        <taxon>unclassified sequences</taxon>
        <taxon>metagenomes</taxon>
        <taxon>ecological metagenomes</taxon>
    </lineage>
</organism>
<name>A0A382GXP7_9ZZZZ</name>
<feature type="domain" description="Cupin type-2" evidence="1">
    <location>
        <begin position="37"/>
        <end position="94"/>
    </location>
</feature>
<dbReference type="InterPro" id="IPR052044">
    <property type="entry name" value="PKS_Associated_Protein"/>
</dbReference>
<dbReference type="InterPro" id="IPR014710">
    <property type="entry name" value="RmlC-like_jellyroll"/>
</dbReference>
<dbReference type="Pfam" id="PF07883">
    <property type="entry name" value="Cupin_2"/>
    <property type="match status" value="1"/>
</dbReference>
<proteinExistence type="predicted"/>
<dbReference type="CDD" id="cd02226">
    <property type="entry name" value="cupin_YdbB-like"/>
    <property type="match status" value="1"/>
</dbReference>
<dbReference type="PANTHER" id="PTHR36114:SF1">
    <property type="entry name" value="16.7 KDA PROTEIN IN WHIE LOCUS"/>
    <property type="match status" value="1"/>
</dbReference>
<sequence>MKKINLKEKLSKFSDHWSPKIIAEMNDYQFKLVKIKGDFVWHNHADTDETFIVVEGKMKIEFENETVELNEGEMYVVPKGVEHKPCAETECKIMLVEPRGVVNTGNTEGDLTASNEVWV</sequence>
<dbReference type="InterPro" id="IPR011051">
    <property type="entry name" value="RmlC_Cupin_sf"/>
</dbReference>
<evidence type="ECO:0000259" key="1">
    <source>
        <dbReference type="Pfam" id="PF07883"/>
    </source>
</evidence>
<dbReference type="EMBL" id="UINC01057938">
    <property type="protein sequence ID" value="SVB79632.1"/>
    <property type="molecule type" value="Genomic_DNA"/>
</dbReference>
<dbReference type="SUPFAM" id="SSF51182">
    <property type="entry name" value="RmlC-like cupins"/>
    <property type="match status" value="1"/>
</dbReference>
<dbReference type="PANTHER" id="PTHR36114">
    <property type="entry name" value="16.7 KDA PROTEIN IN WHIE LOCUS"/>
    <property type="match status" value="1"/>
</dbReference>
<protein>
    <recommendedName>
        <fullName evidence="1">Cupin type-2 domain-containing protein</fullName>
    </recommendedName>
</protein>
<dbReference type="AlphaFoldDB" id="A0A382GXP7"/>
<accession>A0A382GXP7</accession>